<dbReference type="AlphaFoldDB" id="A0A3B1AFQ1"/>
<gene>
    <name evidence="1" type="ORF">MNBD_GAMMA23-2397</name>
</gene>
<proteinExistence type="predicted"/>
<protein>
    <submittedName>
        <fullName evidence="1">Uncharacterized protein</fullName>
    </submittedName>
</protein>
<evidence type="ECO:0000313" key="1">
    <source>
        <dbReference type="EMBL" id="VAW98703.1"/>
    </source>
</evidence>
<sequence length="127" mass="14953">MVTRIQDMPVYAARTDQIEASLYNLWRRARLHLTFPMRIELPQLKQMALILEDDSWVLVDQCQFDLPIIAWLDFQDVGRNSLHTPVSCKMNYYHHLANRIHDKVLLLMTHELEQRLYDSGTAGNKSD</sequence>
<reference evidence="1" key="1">
    <citation type="submission" date="2018-06" db="EMBL/GenBank/DDBJ databases">
        <authorList>
            <person name="Zhirakovskaya E."/>
        </authorList>
    </citation>
    <scope>NUCLEOTIDE SEQUENCE</scope>
</reference>
<name>A0A3B1AFQ1_9ZZZZ</name>
<accession>A0A3B1AFQ1</accession>
<dbReference type="EMBL" id="UOFT01000071">
    <property type="protein sequence ID" value="VAW98703.1"/>
    <property type="molecule type" value="Genomic_DNA"/>
</dbReference>
<organism evidence="1">
    <name type="scientific">hydrothermal vent metagenome</name>
    <dbReference type="NCBI Taxonomy" id="652676"/>
    <lineage>
        <taxon>unclassified sequences</taxon>
        <taxon>metagenomes</taxon>
        <taxon>ecological metagenomes</taxon>
    </lineage>
</organism>